<keyword evidence="8" id="KW-0540">Nuclease</keyword>
<evidence type="ECO:0000256" key="1">
    <source>
        <dbReference type="ARBA" id="ARBA00001966"/>
    </source>
</evidence>
<evidence type="ECO:0000256" key="2">
    <source>
        <dbReference type="ARBA" id="ARBA00004123"/>
    </source>
</evidence>
<evidence type="ECO:0000256" key="10">
    <source>
        <dbReference type="ARBA" id="ARBA00022741"/>
    </source>
</evidence>
<dbReference type="GO" id="GO:0005737">
    <property type="term" value="C:cytoplasm"/>
    <property type="evidence" value="ECO:0007669"/>
    <property type="project" value="TreeGrafter"/>
</dbReference>
<dbReference type="FunFam" id="3.90.320.10:FF:000001">
    <property type="entry name" value="DNA replication helicase Dna2"/>
    <property type="match status" value="1"/>
</dbReference>
<keyword evidence="13" id="KW-0378">Hydrolase</keyword>
<accession>A0A420JB23</accession>
<feature type="domain" description="DNA2/NAM7 helicase helicase" evidence="27">
    <location>
        <begin position="1249"/>
        <end position="1309"/>
    </location>
</feature>
<evidence type="ECO:0000256" key="3">
    <source>
        <dbReference type="ARBA" id="ARBA00007913"/>
    </source>
</evidence>
<dbReference type="FunFam" id="3.40.50.300:FF:001170">
    <property type="entry name" value="DNA replication helicase Dna2"/>
    <property type="match status" value="1"/>
</dbReference>
<evidence type="ECO:0000256" key="13">
    <source>
        <dbReference type="ARBA" id="ARBA00022801"/>
    </source>
</evidence>
<dbReference type="InterPro" id="IPR045055">
    <property type="entry name" value="DNA2/NAM7-like"/>
</dbReference>
<keyword evidence="16" id="KW-0408">Iron</keyword>
<dbReference type="SUPFAM" id="SSF54211">
    <property type="entry name" value="Ribosomal protein S5 domain 2-like"/>
    <property type="match status" value="1"/>
</dbReference>
<feature type="region of interest" description="Disordered" evidence="23">
    <location>
        <begin position="97"/>
        <end position="145"/>
    </location>
</feature>
<feature type="region of interest" description="Disordered" evidence="23">
    <location>
        <begin position="1769"/>
        <end position="1792"/>
    </location>
</feature>
<evidence type="ECO:0000313" key="30">
    <source>
        <dbReference type="Proteomes" id="UP000283383"/>
    </source>
</evidence>
<comment type="similarity">
    <text evidence="3">Belongs to the DNA2/NAM7 helicase family.</text>
</comment>
<evidence type="ECO:0000259" key="25">
    <source>
        <dbReference type="Pfam" id="PF01930"/>
    </source>
</evidence>
<dbReference type="PROSITE" id="PS00910">
    <property type="entry name" value="UPF0029"/>
    <property type="match status" value="1"/>
</dbReference>
<sequence length="2163" mass="244654">MKSDLSLISTWLDTVQPLLNMPLQRSFSDQNHSTKLKQKWSRNRNIQRKKSTDLPSNLLREKPPIPVSTASRNKLSNFQFSGRVQTELKTKICPLSNDEKENEDTRENLHIIRDHRVQKEEREVHPTPPDKTSNKSPSTPASKLTLPDLICMGDVRRVRQDISPEEKLEWDQNKGEHQNFALDFDAVRAVGKRAQSSSPLVSSPIQAPIQFDPGSELWGRYSHSDLQLPTCQGLSIPSLAHIMNKSSPKNVQEGVPLRSVSVFRRANSCGNHFPKRMKYSDIRNDDSIDPPFIDSSKVSTLIKQIKDGLAQHKKSDMIQETTLKTNQSDFTEIPMNQETFSRIKNGPSESEFLPDYQSKVSPSMCEHDAPDCLSSNSLNTDYGDFDEDELDPSLLKTSKSVSKEYISNSKCKSISIGSSASPLNLKQQKSEMYSAQKNGINPQQSHMASTEDLIGEFDDSEVEILSADLEFVVSQYDTRSINEPKVLPPRHVDVKQLKDKLNIESEDEFDDGGLDDDDFKAAEASTLQTFNGLTTPQEKTRAIQRYLVVDIMSSLYEDSGGRKKIEKILSLQIEHTKHLRSIHLRGTWVETPVTVNAFVHIIGLFNSNGQCIVDDDENLLILHPDHLISSTVVADSFSCIRRAVLQDRVKATSQPNVSLIYGTLLHEIFQAALISNRWDSEWLEALTEDVAKKHVEDLYTIKLQTSEAVRDLKNKIAHLQSWAALFVCSNPKPGAILNTPNGETVSMCIEKLLDIEEHIWSPIYGLKGNIDATVQVIVKEKKGQRRLIVPLELKTGKNQSISHRAQTALYNLLLSDRYDIDIAHGILYYMETSETQQIPTIRHELRHMIMQRNELACFVRERSSQLPPMLKEQHKCNGCYANVPCFTYHKLADDGTGETSGLKSKFDQLVKHLTRQHKDFFLKWDDLMTKEEGENFKFRRELWTMLSSEREKLGRCFSNVIIEPGSFQENNRNKKISRYKYTFIKKDYPSDFSFLDSQINVGEPIVISDEKGHFALANGFAIQASKHKITVEVDRRLCNNRVRQAGFNEVDNQVFLSTTEVAQSGKDSIKKSSKRMSQSVLYRLDKDEFSNGMATVRNNLIQIMADGPFGSRQIRRLVVDLEEPRFKTQVSSYKLKDYEKINIDQKRAIEKVMCAEDYALILGMPGTGKTTTIVYVIQALVSLGKSVLLTSYTHTAVDNILLKLKDKNIPILRLGQLSKICPEVTEFVTLAAEPKDSFEKIRNDWYGTPIVATTCLGINHSIFNERTFDFCIVDEASQITLPVCLGPIRLARTFILVGDHNQLPPLVQNEEARKGGLDVSLFKRLSENHPTSVVYLEHQYRMCEDIMTLSNTLIYNGRLKCGNQEIARRKIFIPSLDNLQHHHFPPLTSSGTDKVRCLGTNGNKCWLRDLIIPEAKVLFVNTDSLVPLSREVAKGNRIVNPTEANICTKLVHSLLSVGVPASSIGVMTHYRSQLELLKYYLRAHKQVEIDTADRFQGRDKDVIILSLVRCNDARSIGELLKDWRRINVAFTRAKTKLLVIGSRETLKGDNANTGNEEMVARFVKLMEKNNLVYHLPLGALEDHFFEDGNTQATACTMDISSSRLETLKSPGSSYDYLDQTINSNEKKAKLKHVRKSYENQNYPTQIQITDSISHVYIFNKSGYPKIFQKPSHMATPKDLQDLLRLMTGQNKNSMMEAMKRVKALQSANLSRYSFPLTIASTDITTLKSAIGGEKAAKSLLRACMLYIKSKEGVADKNIIENSSKNFKRKRSQYELSDQPKTPAELEASLSLPQPSKDEETISRCIVYSNRAPFLLAFTVQLLKYTMPEQPLSSRLSLGQAVVNFNANKKATSLSLRELNCSQSLSWGPKIKIMNREVTVLKRSGYNWKGDEIKNEHEKKDDVNVKDGSKKKWNISKSMTSKKSTFVARSIQISSPSDVGAALEGLFSEDQGLRGATHTITAWRVQVGKSISEGFNDDGEKNGGQYLLDLLRGENLDGILLVVSRWYGGMILGPERWKIISEVSRDCLSQRLRINGSINQDALWGLNLEDNTECSIIDNVIPVFKPDKARAYLLNSFVSPPDLNFQKKKKSVIAVYREKEENLGLLLEAFDILFTSWTSHLSPDELDRKAWGWYSQTRPDVEDGVMGWGAKGTVKLSDILKLKR</sequence>
<dbReference type="InterPro" id="IPR022765">
    <property type="entry name" value="Dna2/Cas4_DUF83"/>
</dbReference>
<name>A0A420JB23_9PEZI</name>
<evidence type="ECO:0000256" key="19">
    <source>
        <dbReference type="ARBA" id="ARBA00023204"/>
    </source>
</evidence>
<keyword evidence="9" id="KW-0479">Metal-binding</keyword>
<dbReference type="GO" id="GO:0005524">
    <property type="term" value="F:ATP binding"/>
    <property type="evidence" value="ECO:0007669"/>
    <property type="project" value="UniProtKB-KW"/>
</dbReference>
<dbReference type="Gene3D" id="3.90.320.10">
    <property type="match status" value="1"/>
</dbReference>
<evidence type="ECO:0000259" key="26">
    <source>
        <dbReference type="Pfam" id="PF08696"/>
    </source>
</evidence>
<evidence type="ECO:0000256" key="6">
    <source>
        <dbReference type="ARBA" id="ARBA00022485"/>
    </source>
</evidence>
<dbReference type="GO" id="GO:0005634">
    <property type="term" value="C:nucleus"/>
    <property type="evidence" value="ECO:0007669"/>
    <property type="project" value="UniProtKB-SubCell"/>
</dbReference>
<comment type="caution">
    <text evidence="29">The sequence shown here is derived from an EMBL/GenBank/DDBJ whole genome shotgun (WGS) entry which is preliminary data.</text>
</comment>
<keyword evidence="19" id="KW-0234">DNA repair</keyword>
<dbReference type="Proteomes" id="UP000283383">
    <property type="component" value="Unassembled WGS sequence"/>
</dbReference>
<dbReference type="InterPro" id="IPR026851">
    <property type="entry name" value="Dna2/JHS1_DEXXQ-box"/>
</dbReference>
<dbReference type="CDD" id="cd18808">
    <property type="entry name" value="SF1_C_Upf1"/>
    <property type="match status" value="1"/>
</dbReference>
<dbReference type="CDD" id="cd22318">
    <property type="entry name" value="DNA2_N-like"/>
    <property type="match status" value="1"/>
</dbReference>
<dbReference type="GO" id="GO:0071932">
    <property type="term" value="P:replication fork reversal"/>
    <property type="evidence" value="ECO:0007669"/>
    <property type="project" value="TreeGrafter"/>
</dbReference>
<dbReference type="GO" id="GO:0006281">
    <property type="term" value="P:DNA repair"/>
    <property type="evidence" value="ECO:0007669"/>
    <property type="project" value="UniProtKB-KW"/>
</dbReference>
<evidence type="ECO:0000256" key="21">
    <source>
        <dbReference type="ARBA" id="ARBA00023268"/>
    </source>
</evidence>
<dbReference type="InterPro" id="IPR014808">
    <property type="entry name" value="DNA_replication_fac_Dna2_N"/>
</dbReference>
<dbReference type="Pfam" id="PF01930">
    <property type="entry name" value="Cas_Cas4"/>
    <property type="match status" value="1"/>
</dbReference>
<feature type="domain" description="DNA2/NAM7 helicase helicase" evidence="27">
    <location>
        <begin position="1141"/>
        <end position="1227"/>
    </location>
</feature>
<evidence type="ECO:0000256" key="12">
    <source>
        <dbReference type="ARBA" id="ARBA00022763"/>
    </source>
</evidence>
<proteinExistence type="inferred from homology"/>
<dbReference type="Pfam" id="PF01205">
    <property type="entry name" value="Impact_N"/>
    <property type="match status" value="1"/>
</dbReference>
<evidence type="ECO:0000256" key="8">
    <source>
        <dbReference type="ARBA" id="ARBA00022722"/>
    </source>
</evidence>
<evidence type="ECO:0000256" key="7">
    <source>
        <dbReference type="ARBA" id="ARBA00022705"/>
    </source>
</evidence>
<evidence type="ECO:0000259" key="24">
    <source>
        <dbReference type="Pfam" id="PF01205"/>
    </source>
</evidence>
<dbReference type="EC" id="3.6.4.12" evidence="4"/>
<keyword evidence="17" id="KW-0411">Iron-sulfur</keyword>
<dbReference type="InterPro" id="IPR047187">
    <property type="entry name" value="SF1_C_Upf1"/>
</dbReference>
<evidence type="ECO:0000256" key="23">
    <source>
        <dbReference type="SAM" id="MobiDB-lite"/>
    </source>
</evidence>
<dbReference type="Pfam" id="PF08696">
    <property type="entry name" value="Dna2"/>
    <property type="match status" value="1"/>
</dbReference>
<dbReference type="STRING" id="62708.A0A420JB23"/>
<keyword evidence="6" id="KW-0004">4Fe-4S</keyword>
<evidence type="ECO:0000259" key="28">
    <source>
        <dbReference type="Pfam" id="PF13087"/>
    </source>
</evidence>
<comment type="subcellular location">
    <subcellularLocation>
        <location evidence="2">Nucleus</location>
    </subcellularLocation>
</comment>
<dbReference type="CDD" id="cd18041">
    <property type="entry name" value="DEXXQc_DNA2"/>
    <property type="match status" value="1"/>
</dbReference>
<dbReference type="GO" id="GO:0003677">
    <property type="term" value="F:DNA binding"/>
    <property type="evidence" value="ECO:0007669"/>
    <property type="project" value="UniProtKB-KW"/>
</dbReference>
<keyword evidence="15" id="KW-0067">ATP-binding</keyword>
<dbReference type="InterPro" id="IPR001498">
    <property type="entry name" value="Impact_N"/>
</dbReference>
<dbReference type="InterPro" id="IPR041677">
    <property type="entry name" value="DNA2/NAM7_AAA_11"/>
</dbReference>
<dbReference type="GO" id="GO:0046872">
    <property type="term" value="F:metal ion binding"/>
    <property type="evidence" value="ECO:0007669"/>
    <property type="project" value="UniProtKB-KW"/>
</dbReference>
<feature type="domain" description="Impact N-terminal" evidence="24">
    <location>
        <begin position="1921"/>
        <end position="2027"/>
    </location>
</feature>
<evidence type="ECO:0000256" key="15">
    <source>
        <dbReference type="ARBA" id="ARBA00022840"/>
    </source>
</evidence>
<dbReference type="InterPro" id="IPR020569">
    <property type="entry name" value="UPF0029_Impact_CS"/>
</dbReference>
<dbReference type="Pfam" id="PF13087">
    <property type="entry name" value="AAA_12"/>
    <property type="match status" value="1"/>
</dbReference>
<feature type="compositionally biased region" description="Basic residues" evidence="23">
    <location>
        <begin position="34"/>
        <end position="49"/>
    </location>
</feature>
<dbReference type="FunFam" id="3.40.50.300:FF:000789">
    <property type="entry name" value="DNA replication ATP-dependent helicase/nuclease DNA2"/>
    <property type="match status" value="1"/>
</dbReference>
<evidence type="ECO:0000256" key="16">
    <source>
        <dbReference type="ARBA" id="ARBA00023004"/>
    </source>
</evidence>
<dbReference type="Gene3D" id="3.40.50.300">
    <property type="entry name" value="P-loop containing nucleotide triphosphate hydrolases"/>
    <property type="match status" value="2"/>
</dbReference>
<dbReference type="Pfam" id="PF13086">
    <property type="entry name" value="AAA_11"/>
    <property type="match status" value="2"/>
</dbReference>
<feature type="region of interest" description="Disordered" evidence="23">
    <location>
        <begin position="29"/>
        <end position="70"/>
    </location>
</feature>
<organism evidence="29 30">
    <name type="scientific">Golovinomyces cichoracearum</name>
    <dbReference type="NCBI Taxonomy" id="62708"/>
    <lineage>
        <taxon>Eukaryota</taxon>
        <taxon>Fungi</taxon>
        <taxon>Dikarya</taxon>
        <taxon>Ascomycota</taxon>
        <taxon>Pezizomycotina</taxon>
        <taxon>Leotiomycetes</taxon>
        <taxon>Erysiphales</taxon>
        <taxon>Erysiphaceae</taxon>
        <taxon>Golovinomyces</taxon>
    </lineage>
</organism>
<keyword evidence="11" id="KW-0255">Endonuclease</keyword>
<dbReference type="PANTHER" id="PTHR10887:SF433">
    <property type="entry name" value="DNA REPLICATION ATP-DEPENDENT HELICASE_NUCLEASE DNA2"/>
    <property type="match status" value="1"/>
</dbReference>
<dbReference type="GO" id="GO:0017108">
    <property type="term" value="F:5'-flap endonuclease activity"/>
    <property type="evidence" value="ECO:0007669"/>
    <property type="project" value="TreeGrafter"/>
</dbReference>
<comment type="cofactor">
    <cofactor evidence="1">
        <name>[4Fe-4S] cluster</name>
        <dbReference type="ChEBI" id="CHEBI:49883"/>
    </cofactor>
</comment>
<feature type="compositionally biased region" description="Basic and acidic residues" evidence="23">
    <location>
        <begin position="97"/>
        <end position="125"/>
    </location>
</feature>
<evidence type="ECO:0000256" key="14">
    <source>
        <dbReference type="ARBA" id="ARBA00022806"/>
    </source>
</evidence>
<evidence type="ECO:0000256" key="18">
    <source>
        <dbReference type="ARBA" id="ARBA00023125"/>
    </source>
</evidence>
<dbReference type="Gene3D" id="3.30.230.30">
    <property type="entry name" value="Impact, N-terminal domain"/>
    <property type="match status" value="1"/>
</dbReference>
<dbReference type="InterPro" id="IPR027417">
    <property type="entry name" value="P-loop_NTPase"/>
</dbReference>
<keyword evidence="7" id="KW-0235">DNA replication</keyword>
<dbReference type="InterPro" id="IPR011604">
    <property type="entry name" value="PDDEXK-like_dom_sf"/>
</dbReference>
<evidence type="ECO:0000256" key="20">
    <source>
        <dbReference type="ARBA" id="ARBA00023242"/>
    </source>
</evidence>
<dbReference type="SUPFAM" id="SSF52540">
    <property type="entry name" value="P-loop containing nucleoside triphosphate hydrolases"/>
    <property type="match status" value="1"/>
</dbReference>
<keyword evidence="20" id="KW-0539">Nucleus</keyword>
<evidence type="ECO:0000259" key="27">
    <source>
        <dbReference type="Pfam" id="PF13086"/>
    </source>
</evidence>
<feature type="compositionally biased region" description="Polar residues" evidence="23">
    <location>
        <begin position="130"/>
        <end position="142"/>
    </location>
</feature>
<dbReference type="InterPro" id="IPR041679">
    <property type="entry name" value="DNA2/NAM7-like_C"/>
</dbReference>
<keyword evidence="10" id="KW-0547">Nucleotide-binding</keyword>
<comment type="catalytic activity">
    <reaction evidence="22">
        <text>ATP + H2O = ADP + phosphate + H(+)</text>
        <dbReference type="Rhea" id="RHEA:13065"/>
        <dbReference type="ChEBI" id="CHEBI:15377"/>
        <dbReference type="ChEBI" id="CHEBI:15378"/>
        <dbReference type="ChEBI" id="CHEBI:30616"/>
        <dbReference type="ChEBI" id="CHEBI:43474"/>
        <dbReference type="ChEBI" id="CHEBI:456216"/>
        <dbReference type="EC" id="3.6.4.12"/>
    </reaction>
</comment>
<feature type="domain" description="DNA2/NAM7 helicase-like C-terminal" evidence="28">
    <location>
        <begin position="1317"/>
        <end position="1543"/>
    </location>
</feature>
<dbReference type="PANTHER" id="PTHR10887">
    <property type="entry name" value="DNA2/NAM7 HELICASE FAMILY"/>
    <property type="match status" value="1"/>
</dbReference>
<keyword evidence="14 29" id="KW-0347">Helicase</keyword>
<evidence type="ECO:0000256" key="5">
    <source>
        <dbReference type="ARBA" id="ARBA00021516"/>
    </source>
</evidence>
<dbReference type="InterPro" id="IPR020568">
    <property type="entry name" value="Ribosomal_Su5_D2-typ_SF"/>
</dbReference>
<dbReference type="EMBL" id="MCBQ01000369">
    <property type="protein sequence ID" value="RKF84015.1"/>
    <property type="molecule type" value="Genomic_DNA"/>
</dbReference>
<evidence type="ECO:0000256" key="4">
    <source>
        <dbReference type="ARBA" id="ARBA00012551"/>
    </source>
</evidence>
<dbReference type="GO" id="GO:0017116">
    <property type="term" value="F:single-stranded DNA helicase activity"/>
    <property type="evidence" value="ECO:0007669"/>
    <property type="project" value="InterPro"/>
</dbReference>
<reference evidence="29 30" key="1">
    <citation type="journal article" date="2018" name="BMC Genomics">
        <title>Comparative genome analyses reveal sequence features reflecting distinct modes of host-adaptation between dicot and monocot powdery mildew.</title>
        <authorList>
            <person name="Wu Y."/>
            <person name="Ma X."/>
            <person name="Pan Z."/>
            <person name="Kale S.D."/>
            <person name="Song Y."/>
            <person name="King H."/>
            <person name="Zhang Q."/>
            <person name="Presley C."/>
            <person name="Deng X."/>
            <person name="Wei C.I."/>
            <person name="Xiao S."/>
        </authorList>
    </citation>
    <scope>NUCLEOTIDE SEQUENCE [LARGE SCALE GENOMIC DNA]</scope>
    <source>
        <strain evidence="29">UMSG3</strain>
    </source>
</reference>
<dbReference type="GO" id="GO:0051539">
    <property type="term" value="F:4 iron, 4 sulfur cluster binding"/>
    <property type="evidence" value="ECO:0007669"/>
    <property type="project" value="UniProtKB-KW"/>
</dbReference>
<feature type="domain" description="DUF83" evidence="25">
    <location>
        <begin position="786"/>
        <end position="886"/>
    </location>
</feature>
<evidence type="ECO:0000256" key="17">
    <source>
        <dbReference type="ARBA" id="ARBA00023014"/>
    </source>
</evidence>
<evidence type="ECO:0000256" key="11">
    <source>
        <dbReference type="ARBA" id="ARBA00022759"/>
    </source>
</evidence>
<evidence type="ECO:0000313" key="29">
    <source>
        <dbReference type="EMBL" id="RKF84015.1"/>
    </source>
</evidence>
<keyword evidence="30" id="KW-1185">Reference proteome</keyword>
<evidence type="ECO:0000256" key="22">
    <source>
        <dbReference type="ARBA" id="ARBA00047995"/>
    </source>
</evidence>
<gene>
    <name evidence="29" type="ORF">GcM3_003005</name>
</gene>
<protein>
    <recommendedName>
        <fullName evidence="5">DNA replication ATP-dependent helicase/nuclease DNA2</fullName>
        <ecNumber evidence="4">3.6.4.12</ecNumber>
    </recommendedName>
</protein>
<keyword evidence="18" id="KW-0238">DNA-binding</keyword>
<feature type="domain" description="DNA replication factor Dna2 N-terminal" evidence="26">
    <location>
        <begin position="574"/>
        <end position="776"/>
    </location>
</feature>
<keyword evidence="21" id="KW-0511">Multifunctional enzyme</keyword>
<evidence type="ECO:0000256" key="9">
    <source>
        <dbReference type="ARBA" id="ARBA00022723"/>
    </source>
</evidence>
<keyword evidence="12" id="KW-0227">DNA damage</keyword>
<dbReference type="InterPro" id="IPR036956">
    <property type="entry name" value="Impact_N_sf"/>
</dbReference>